<dbReference type="Gene3D" id="3.90.550.10">
    <property type="entry name" value="Spore Coat Polysaccharide Biosynthesis Protein SpsA, Chain A"/>
    <property type="match status" value="1"/>
</dbReference>
<accession>A0A182T6A8</accession>
<evidence type="ECO:0000313" key="3">
    <source>
        <dbReference type="Proteomes" id="UP000075901"/>
    </source>
</evidence>
<sequence>MYGKYFSTKRDFVWALVVFCCILAVYLYHNQLSDRLATLEEFKRTHQEEQQQQAVREAGLIVPEFEVVKYATHYTPVRDDGWIETLPGDMGKPVILPDNITEDVRQLVQQGYDKQGLNQYVSDLIPVRRRLPDLRDPWCTSE</sequence>
<name>A0A182T6A8_9DIPT</name>
<dbReference type="VEuPathDB" id="VectorBase:AMAM020507"/>
<organism evidence="2 3">
    <name type="scientific">Anopheles maculatus</name>
    <dbReference type="NCBI Taxonomy" id="74869"/>
    <lineage>
        <taxon>Eukaryota</taxon>
        <taxon>Metazoa</taxon>
        <taxon>Ecdysozoa</taxon>
        <taxon>Arthropoda</taxon>
        <taxon>Hexapoda</taxon>
        <taxon>Insecta</taxon>
        <taxon>Pterygota</taxon>
        <taxon>Neoptera</taxon>
        <taxon>Endopterygota</taxon>
        <taxon>Diptera</taxon>
        <taxon>Nematocera</taxon>
        <taxon>Culicoidea</taxon>
        <taxon>Culicidae</taxon>
        <taxon>Anophelinae</taxon>
        <taxon>Anopheles</taxon>
        <taxon>Anopheles maculatus group</taxon>
    </lineage>
</organism>
<proteinExistence type="predicted"/>
<keyword evidence="1" id="KW-0812">Transmembrane</keyword>
<dbReference type="InterPro" id="IPR029044">
    <property type="entry name" value="Nucleotide-diphossugar_trans"/>
</dbReference>
<keyword evidence="3" id="KW-1185">Reference proteome</keyword>
<dbReference type="EnsemblMetazoa" id="AMAM020507-RA">
    <property type="protein sequence ID" value="AMAM020507-PA"/>
    <property type="gene ID" value="AMAM020507"/>
</dbReference>
<evidence type="ECO:0000313" key="2">
    <source>
        <dbReference type="EnsemblMetazoa" id="AMAM020507-PA"/>
    </source>
</evidence>
<evidence type="ECO:0000256" key="1">
    <source>
        <dbReference type="SAM" id="Phobius"/>
    </source>
</evidence>
<dbReference type="Proteomes" id="UP000075901">
    <property type="component" value="Unassembled WGS sequence"/>
</dbReference>
<keyword evidence="1" id="KW-0472">Membrane</keyword>
<feature type="transmembrane region" description="Helical" evidence="1">
    <location>
        <begin position="12"/>
        <end position="29"/>
    </location>
</feature>
<protein>
    <submittedName>
        <fullName evidence="2">Uncharacterized protein</fullName>
    </submittedName>
</protein>
<reference evidence="2" key="2">
    <citation type="submission" date="2020-05" db="UniProtKB">
        <authorList>
            <consortium name="EnsemblMetazoa"/>
        </authorList>
    </citation>
    <scope>IDENTIFICATION</scope>
    <source>
        <strain evidence="2">maculatus3</strain>
    </source>
</reference>
<keyword evidence="1" id="KW-1133">Transmembrane helix</keyword>
<dbReference type="AlphaFoldDB" id="A0A182T6A8"/>
<reference evidence="3" key="1">
    <citation type="submission" date="2013-09" db="EMBL/GenBank/DDBJ databases">
        <title>The Genome Sequence of Anopheles maculatus species B.</title>
        <authorList>
            <consortium name="The Broad Institute Genomics Platform"/>
            <person name="Neafsey D.E."/>
            <person name="Besansky N."/>
            <person name="Howell P."/>
            <person name="Walton C."/>
            <person name="Young S.K."/>
            <person name="Zeng Q."/>
            <person name="Gargeya S."/>
            <person name="Fitzgerald M."/>
            <person name="Haas B."/>
            <person name="Abouelleil A."/>
            <person name="Allen A.W."/>
            <person name="Alvarado L."/>
            <person name="Arachchi H.M."/>
            <person name="Berlin A.M."/>
            <person name="Chapman S.B."/>
            <person name="Gainer-Dewar J."/>
            <person name="Goldberg J."/>
            <person name="Griggs A."/>
            <person name="Gujja S."/>
            <person name="Hansen M."/>
            <person name="Howarth C."/>
            <person name="Imamovic A."/>
            <person name="Ireland A."/>
            <person name="Larimer J."/>
            <person name="McCowan C."/>
            <person name="Murphy C."/>
            <person name="Pearson M."/>
            <person name="Poon T.W."/>
            <person name="Priest M."/>
            <person name="Roberts A."/>
            <person name="Saif S."/>
            <person name="Shea T."/>
            <person name="Sisk P."/>
            <person name="Sykes S."/>
            <person name="Wortman J."/>
            <person name="Nusbaum C."/>
            <person name="Birren B."/>
        </authorList>
    </citation>
    <scope>NUCLEOTIDE SEQUENCE [LARGE SCALE GENOMIC DNA]</scope>
    <source>
        <strain evidence="3">maculatus3</strain>
    </source>
</reference>